<name>A0A5J5BVY7_9ASTE</name>
<reference evidence="2 3" key="1">
    <citation type="submission" date="2019-09" db="EMBL/GenBank/DDBJ databases">
        <title>A chromosome-level genome assembly of the Chinese tupelo Nyssa sinensis.</title>
        <authorList>
            <person name="Yang X."/>
            <person name="Kang M."/>
            <person name="Yang Y."/>
            <person name="Xiong H."/>
            <person name="Wang M."/>
            <person name="Zhang Z."/>
            <person name="Wang Z."/>
            <person name="Wu H."/>
            <person name="Ma T."/>
            <person name="Liu J."/>
            <person name="Xi Z."/>
        </authorList>
    </citation>
    <scope>NUCLEOTIDE SEQUENCE [LARGE SCALE GENOMIC DNA]</scope>
    <source>
        <strain evidence="2">J267</strain>
        <tissue evidence="2">Leaf</tissue>
    </source>
</reference>
<dbReference type="EMBL" id="CM018032">
    <property type="protein sequence ID" value="KAA8546846.1"/>
    <property type="molecule type" value="Genomic_DNA"/>
</dbReference>
<evidence type="ECO:0000313" key="3">
    <source>
        <dbReference type="Proteomes" id="UP000325577"/>
    </source>
</evidence>
<evidence type="ECO:0000313" key="2">
    <source>
        <dbReference type="EMBL" id="KAA8546846.1"/>
    </source>
</evidence>
<accession>A0A5J5BVY7</accession>
<feature type="compositionally biased region" description="Basic and acidic residues" evidence="1">
    <location>
        <begin position="149"/>
        <end position="185"/>
    </location>
</feature>
<organism evidence="2 3">
    <name type="scientific">Nyssa sinensis</name>
    <dbReference type="NCBI Taxonomy" id="561372"/>
    <lineage>
        <taxon>Eukaryota</taxon>
        <taxon>Viridiplantae</taxon>
        <taxon>Streptophyta</taxon>
        <taxon>Embryophyta</taxon>
        <taxon>Tracheophyta</taxon>
        <taxon>Spermatophyta</taxon>
        <taxon>Magnoliopsida</taxon>
        <taxon>eudicotyledons</taxon>
        <taxon>Gunneridae</taxon>
        <taxon>Pentapetalae</taxon>
        <taxon>asterids</taxon>
        <taxon>Cornales</taxon>
        <taxon>Nyssaceae</taxon>
        <taxon>Nyssa</taxon>
    </lineage>
</organism>
<dbReference type="OrthoDB" id="1752161at2759"/>
<feature type="region of interest" description="Disordered" evidence="1">
    <location>
        <begin position="138"/>
        <end position="185"/>
    </location>
</feature>
<proteinExistence type="predicted"/>
<sequence>MKNIAVRSPVKVTGAAGFWLKIRGVKPRMADRTNTNHGENAREDLGRMEQTLNDLVLELRQQNNRENRRPNVNLTIQASLTERFMKLQPPTFVGVPKVDEVETWIIGIEDIFESESYSEIVNMALILERNNEEYVKEMNQKKRSLLAKKTGETSNKRREPQKARGKEPEQDKPEKCQRCGGRHKDEQCRWNTGACFGCGKTGH</sequence>
<gene>
    <name evidence="2" type="ORF">F0562_003275</name>
</gene>
<protein>
    <recommendedName>
        <fullName evidence="4">CCHC-type domain-containing protein</fullName>
    </recommendedName>
</protein>
<keyword evidence="3" id="KW-1185">Reference proteome</keyword>
<evidence type="ECO:0008006" key="4">
    <source>
        <dbReference type="Google" id="ProtNLM"/>
    </source>
</evidence>
<dbReference type="AlphaFoldDB" id="A0A5J5BVY7"/>
<dbReference type="Proteomes" id="UP000325577">
    <property type="component" value="Linkage Group LG1"/>
</dbReference>
<evidence type="ECO:0000256" key="1">
    <source>
        <dbReference type="SAM" id="MobiDB-lite"/>
    </source>
</evidence>